<keyword evidence="1" id="KW-1133">Transmembrane helix</keyword>
<evidence type="ECO:0000313" key="3">
    <source>
        <dbReference type="Proteomes" id="UP001249851"/>
    </source>
</evidence>
<proteinExistence type="predicted"/>
<dbReference type="AlphaFoldDB" id="A0AAD9PQ54"/>
<gene>
    <name evidence="2" type="ORF">P5673_033312</name>
</gene>
<keyword evidence="1" id="KW-0472">Membrane</keyword>
<keyword evidence="1" id="KW-0812">Transmembrane</keyword>
<sequence>MGGNESKSHSRRKETTSTGFLGRGRHIKYYTNILVGEINGRTIGREIIKRCGHEGHHPYLGGADKATLRFLRAANSFIPDAEDDGADMKNAAFILRQPGREFVLKSGNGDWEYDFCEDSDGEIYGRCIRQPLLRYAYDKAKSAVVRIFQFAFSWVPSLLGGVFQALTEK</sequence>
<evidence type="ECO:0000256" key="1">
    <source>
        <dbReference type="SAM" id="Phobius"/>
    </source>
</evidence>
<dbReference type="Proteomes" id="UP001249851">
    <property type="component" value="Unassembled WGS sequence"/>
</dbReference>
<evidence type="ECO:0000313" key="2">
    <source>
        <dbReference type="EMBL" id="KAK2546927.1"/>
    </source>
</evidence>
<name>A0AAD9PQ54_ACRCE</name>
<protein>
    <submittedName>
        <fullName evidence="2">Uncharacterized protein</fullName>
    </submittedName>
</protein>
<dbReference type="EMBL" id="JARQWQ010000239">
    <property type="protein sequence ID" value="KAK2546927.1"/>
    <property type="molecule type" value="Genomic_DNA"/>
</dbReference>
<accession>A0AAD9PQ54</accession>
<comment type="caution">
    <text evidence="2">The sequence shown here is derived from an EMBL/GenBank/DDBJ whole genome shotgun (WGS) entry which is preliminary data.</text>
</comment>
<keyword evidence="3" id="KW-1185">Reference proteome</keyword>
<organism evidence="2 3">
    <name type="scientific">Acropora cervicornis</name>
    <name type="common">Staghorn coral</name>
    <dbReference type="NCBI Taxonomy" id="6130"/>
    <lineage>
        <taxon>Eukaryota</taxon>
        <taxon>Metazoa</taxon>
        <taxon>Cnidaria</taxon>
        <taxon>Anthozoa</taxon>
        <taxon>Hexacorallia</taxon>
        <taxon>Scleractinia</taxon>
        <taxon>Astrocoeniina</taxon>
        <taxon>Acroporidae</taxon>
        <taxon>Acropora</taxon>
    </lineage>
</organism>
<reference evidence="2" key="2">
    <citation type="journal article" date="2023" name="Science">
        <title>Genomic signatures of disease resistance in endangered staghorn corals.</title>
        <authorList>
            <person name="Vollmer S.V."/>
            <person name="Selwyn J.D."/>
            <person name="Despard B.A."/>
            <person name="Roesel C.L."/>
        </authorList>
    </citation>
    <scope>NUCLEOTIDE SEQUENCE</scope>
    <source>
        <strain evidence="2">K2</strain>
    </source>
</reference>
<reference evidence="2" key="1">
    <citation type="journal article" date="2023" name="G3 (Bethesda)">
        <title>Whole genome assembly and annotation of the endangered Caribbean coral Acropora cervicornis.</title>
        <authorList>
            <person name="Selwyn J.D."/>
            <person name="Vollmer S.V."/>
        </authorList>
    </citation>
    <scope>NUCLEOTIDE SEQUENCE</scope>
    <source>
        <strain evidence="2">K2</strain>
    </source>
</reference>
<feature type="transmembrane region" description="Helical" evidence="1">
    <location>
        <begin position="143"/>
        <end position="166"/>
    </location>
</feature>